<dbReference type="OrthoDB" id="10586573at2759"/>
<proteinExistence type="predicted"/>
<gene>
    <name evidence="2" type="ORF">C2845_PM11G17530</name>
</gene>
<feature type="region of interest" description="Disordered" evidence="1">
    <location>
        <begin position="1"/>
        <end position="84"/>
    </location>
</feature>
<feature type="region of interest" description="Disordered" evidence="1">
    <location>
        <begin position="151"/>
        <end position="261"/>
    </location>
</feature>
<feature type="compositionally biased region" description="Basic and acidic residues" evidence="1">
    <location>
        <begin position="31"/>
        <end position="45"/>
    </location>
</feature>
<sequence>MPATLLSLNPSPPPTMELYACEPASQPKYTPNKEMDAKFREDSRRRSNAQSHGGEAAKRPSRGRKSMQMQDTNQSHVHAEELLPVVAGDGAAAARNDGESRLFVDLEPVPAISKRHGDTDSAGDAAPCARTVSISFKEAPRVVDRLLLSGPVQPAASTGFARAKKPRPDATAAAAVTKRSGSKGPRLPRCRGSAPAGAACPPDGATSPAAAPPRPTDGPRARLAPAPPSRWCRAPPSGTRSAPTPFAGCGSLGCSAAEPPG</sequence>
<dbReference type="EMBL" id="PQIB02000007">
    <property type="protein sequence ID" value="RLN08024.1"/>
    <property type="molecule type" value="Genomic_DNA"/>
</dbReference>
<protein>
    <submittedName>
        <fullName evidence="2">Uncharacterized protein</fullName>
    </submittedName>
</protein>
<dbReference type="Proteomes" id="UP000275267">
    <property type="component" value="Unassembled WGS sequence"/>
</dbReference>
<feature type="compositionally biased region" description="Low complexity" evidence="1">
    <location>
        <begin position="190"/>
        <end position="209"/>
    </location>
</feature>
<reference evidence="3" key="1">
    <citation type="journal article" date="2019" name="Nat. Commun.">
        <title>The genome of broomcorn millet.</title>
        <authorList>
            <person name="Zou C."/>
            <person name="Miki D."/>
            <person name="Li D."/>
            <person name="Tang Q."/>
            <person name="Xiao L."/>
            <person name="Rajput S."/>
            <person name="Deng P."/>
            <person name="Jia W."/>
            <person name="Huang R."/>
            <person name="Zhang M."/>
            <person name="Sun Y."/>
            <person name="Hu J."/>
            <person name="Fu X."/>
            <person name="Schnable P.S."/>
            <person name="Li F."/>
            <person name="Zhang H."/>
            <person name="Feng B."/>
            <person name="Zhu X."/>
            <person name="Liu R."/>
            <person name="Schnable J.C."/>
            <person name="Zhu J.-K."/>
            <person name="Zhang H."/>
        </authorList>
    </citation>
    <scope>NUCLEOTIDE SEQUENCE [LARGE SCALE GENOMIC DNA]</scope>
</reference>
<dbReference type="STRING" id="4540.A0A3L6RRV3"/>
<accession>A0A3L6RRV3</accession>
<name>A0A3L6RRV3_PANMI</name>
<evidence type="ECO:0000313" key="3">
    <source>
        <dbReference type="Proteomes" id="UP000275267"/>
    </source>
</evidence>
<comment type="caution">
    <text evidence="2">The sequence shown here is derived from an EMBL/GenBank/DDBJ whole genome shotgun (WGS) entry which is preliminary data.</text>
</comment>
<feature type="compositionally biased region" description="Polar residues" evidence="1">
    <location>
        <begin position="67"/>
        <end position="76"/>
    </location>
</feature>
<organism evidence="2 3">
    <name type="scientific">Panicum miliaceum</name>
    <name type="common">Proso millet</name>
    <name type="synonym">Broomcorn millet</name>
    <dbReference type="NCBI Taxonomy" id="4540"/>
    <lineage>
        <taxon>Eukaryota</taxon>
        <taxon>Viridiplantae</taxon>
        <taxon>Streptophyta</taxon>
        <taxon>Embryophyta</taxon>
        <taxon>Tracheophyta</taxon>
        <taxon>Spermatophyta</taxon>
        <taxon>Magnoliopsida</taxon>
        <taxon>Liliopsida</taxon>
        <taxon>Poales</taxon>
        <taxon>Poaceae</taxon>
        <taxon>PACMAD clade</taxon>
        <taxon>Panicoideae</taxon>
        <taxon>Panicodae</taxon>
        <taxon>Paniceae</taxon>
        <taxon>Panicinae</taxon>
        <taxon>Panicum</taxon>
        <taxon>Panicum sect. Panicum</taxon>
    </lineage>
</organism>
<keyword evidence="3" id="KW-1185">Reference proteome</keyword>
<evidence type="ECO:0000313" key="2">
    <source>
        <dbReference type="EMBL" id="RLN08024.1"/>
    </source>
</evidence>
<dbReference type="AlphaFoldDB" id="A0A3L6RRV3"/>
<evidence type="ECO:0000256" key="1">
    <source>
        <dbReference type="SAM" id="MobiDB-lite"/>
    </source>
</evidence>